<feature type="non-terminal residue" evidence="1">
    <location>
        <position position="105"/>
    </location>
</feature>
<comment type="caution">
    <text evidence="1">The sequence shown here is derived from an EMBL/GenBank/DDBJ whole genome shotgun (WGS) entry which is preliminary data.</text>
</comment>
<dbReference type="EMBL" id="BKCJ011218406">
    <property type="protein sequence ID" value="GFD05448.1"/>
    <property type="molecule type" value="Genomic_DNA"/>
</dbReference>
<reference evidence="1" key="1">
    <citation type="journal article" date="2019" name="Sci. Rep.">
        <title>Draft genome of Tanacetum cinerariifolium, the natural source of mosquito coil.</title>
        <authorList>
            <person name="Yamashiro T."/>
            <person name="Shiraishi A."/>
            <person name="Satake H."/>
            <person name="Nakayama K."/>
        </authorList>
    </citation>
    <scope>NUCLEOTIDE SEQUENCE</scope>
</reference>
<dbReference type="AlphaFoldDB" id="A0A699T7W5"/>
<protein>
    <submittedName>
        <fullName evidence="1">Ribonuclease H-like domain-containing protein</fullName>
    </submittedName>
</protein>
<gene>
    <name evidence="1" type="ORF">Tci_877417</name>
</gene>
<proteinExistence type="predicted"/>
<evidence type="ECO:0000313" key="1">
    <source>
        <dbReference type="EMBL" id="GFD05448.1"/>
    </source>
</evidence>
<name>A0A699T7W5_TANCI</name>
<sequence>MEGEDTSQLPPPPIASTEAPHMVSYVKLPILKKGEYILWTMKMKQYLDHIDYALWEVILNGNSAVQMTKDKAGNEVKVPLVTAQQILARTRERKAKSTLLMAIPD</sequence>
<organism evidence="1">
    <name type="scientific">Tanacetum cinerariifolium</name>
    <name type="common">Dalmatian daisy</name>
    <name type="synonym">Chrysanthemum cinerariifolium</name>
    <dbReference type="NCBI Taxonomy" id="118510"/>
    <lineage>
        <taxon>Eukaryota</taxon>
        <taxon>Viridiplantae</taxon>
        <taxon>Streptophyta</taxon>
        <taxon>Embryophyta</taxon>
        <taxon>Tracheophyta</taxon>
        <taxon>Spermatophyta</taxon>
        <taxon>Magnoliopsida</taxon>
        <taxon>eudicotyledons</taxon>
        <taxon>Gunneridae</taxon>
        <taxon>Pentapetalae</taxon>
        <taxon>asterids</taxon>
        <taxon>campanulids</taxon>
        <taxon>Asterales</taxon>
        <taxon>Asteraceae</taxon>
        <taxon>Asteroideae</taxon>
        <taxon>Anthemideae</taxon>
        <taxon>Anthemidinae</taxon>
        <taxon>Tanacetum</taxon>
    </lineage>
</organism>
<accession>A0A699T7W5</accession>